<dbReference type="Proteomes" id="UP001596161">
    <property type="component" value="Unassembled WGS sequence"/>
</dbReference>
<organism evidence="2 3">
    <name type="scientific">Adhaeribacter terreus</name>
    <dbReference type="NCBI Taxonomy" id="529703"/>
    <lineage>
        <taxon>Bacteria</taxon>
        <taxon>Pseudomonadati</taxon>
        <taxon>Bacteroidota</taxon>
        <taxon>Cytophagia</taxon>
        <taxon>Cytophagales</taxon>
        <taxon>Hymenobacteraceae</taxon>
        <taxon>Adhaeribacter</taxon>
    </lineage>
</organism>
<comment type="caution">
    <text evidence="2">The sequence shown here is derived from an EMBL/GenBank/DDBJ whole genome shotgun (WGS) entry which is preliminary data.</text>
</comment>
<proteinExistence type="predicted"/>
<evidence type="ECO:0000256" key="1">
    <source>
        <dbReference type="SAM" id="Phobius"/>
    </source>
</evidence>
<accession>A0ABW0EDK2</accession>
<sequence length="314" mass="36347">MPTTLLQIRTLQFRRELKTLGLLHKALFGMLFLTLVAISHSNFQKQPNCWFAVTLLWVAASFVQLYRPDKNFVYLHLAKPHQAIFLEYAVISLPFILPVLFSPNWFCLFIFLAGLFPITYIRTTVSTQTRFIFIGKIFPANTFEWIAGFRKNFPLLILIYALALAFCWVKVLPLALLWLFFGIVLNFYQQAEPLQLLRTITGNPKDLLRKKIMQMVKLLLLLSLPVILLQTIFHPWLGLAALAFLLLQSCVLAFAIFLKYSTYEPNKTLNSNMLLVSFAQISVVIPFFILLPLALIFRQYRRALQNLTHYLPPC</sequence>
<feature type="transmembrane region" description="Helical" evidence="1">
    <location>
        <begin position="215"/>
        <end position="233"/>
    </location>
</feature>
<feature type="transmembrane region" description="Helical" evidence="1">
    <location>
        <begin position="273"/>
        <end position="297"/>
    </location>
</feature>
<feature type="transmembrane region" description="Helical" evidence="1">
    <location>
        <begin position="155"/>
        <end position="188"/>
    </location>
</feature>
<keyword evidence="3" id="KW-1185">Reference proteome</keyword>
<evidence type="ECO:0000313" key="2">
    <source>
        <dbReference type="EMBL" id="MFC5271676.1"/>
    </source>
</evidence>
<keyword evidence="1" id="KW-0472">Membrane</keyword>
<feature type="transmembrane region" description="Helical" evidence="1">
    <location>
        <begin position="50"/>
        <end position="67"/>
    </location>
</feature>
<reference evidence="3" key="1">
    <citation type="journal article" date="2019" name="Int. J. Syst. Evol. Microbiol.">
        <title>The Global Catalogue of Microorganisms (GCM) 10K type strain sequencing project: providing services to taxonomists for standard genome sequencing and annotation.</title>
        <authorList>
            <consortium name="The Broad Institute Genomics Platform"/>
            <consortium name="The Broad Institute Genome Sequencing Center for Infectious Disease"/>
            <person name="Wu L."/>
            <person name="Ma J."/>
        </authorList>
    </citation>
    <scope>NUCLEOTIDE SEQUENCE [LARGE SCALE GENOMIC DNA]</scope>
    <source>
        <strain evidence="3">KACC 12602</strain>
    </source>
</reference>
<name>A0ABW0EDK2_9BACT</name>
<evidence type="ECO:0000313" key="3">
    <source>
        <dbReference type="Proteomes" id="UP001596161"/>
    </source>
</evidence>
<protein>
    <submittedName>
        <fullName evidence="2">Uncharacterized protein</fullName>
    </submittedName>
</protein>
<feature type="transmembrane region" description="Helical" evidence="1">
    <location>
        <begin position="95"/>
        <end position="119"/>
    </location>
</feature>
<keyword evidence="1" id="KW-0812">Transmembrane</keyword>
<gene>
    <name evidence="2" type="ORF">ACFPIB_13740</name>
</gene>
<feature type="transmembrane region" description="Helical" evidence="1">
    <location>
        <begin position="20"/>
        <end position="38"/>
    </location>
</feature>
<feature type="transmembrane region" description="Helical" evidence="1">
    <location>
        <begin position="239"/>
        <end position="261"/>
    </location>
</feature>
<keyword evidence="1" id="KW-1133">Transmembrane helix</keyword>
<dbReference type="RefSeq" id="WP_378018036.1">
    <property type="nucleotide sequence ID" value="NZ_JBHSKT010000008.1"/>
</dbReference>
<dbReference type="EMBL" id="JBHSKT010000008">
    <property type="protein sequence ID" value="MFC5271676.1"/>
    <property type="molecule type" value="Genomic_DNA"/>
</dbReference>